<protein>
    <submittedName>
        <fullName evidence="1">Uncharacterized protein</fullName>
    </submittedName>
</protein>
<gene>
    <name evidence="1" type="ORF">GCM10009751_30420</name>
</gene>
<evidence type="ECO:0000313" key="1">
    <source>
        <dbReference type="EMBL" id="GAA1869517.1"/>
    </source>
</evidence>
<reference evidence="2" key="1">
    <citation type="journal article" date="2019" name="Int. J. Syst. Evol. Microbiol.">
        <title>The Global Catalogue of Microorganisms (GCM) 10K type strain sequencing project: providing services to taxonomists for standard genome sequencing and annotation.</title>
        <authorList>
            <consortium name="The Broad Institute Genomics Platform"/>
            <consortium name="The Broad Institute Genome Sequencing Center for Infectious Disease"/>
            <person name="Wu L."/>
            <person name="Ma J."/>
        </authorList>
    </citation>
    <scope>NUCLEOTIDE SEQUENCE [LARGE SCALE GENOMIC DNA]</scope>
    <source>
        <strain evidence="2">JCM 14326</strain>
    </source>
</reference>
<sequence>MGNLARDKPIGAVGRRLFLLPPVRMNNAQVPPVRDAVEQQSMKVIQWGGTHMRSIKLLPVVALLAAGGLVAAPAQAAESEVGPAAAGYYTGQAHGISATVELPLLGPIVVAPQPNTGEIETSQSLATDVDCTAEVSAIVLDAAVLCPSVVVDAAAGTSVAKTTIEEVSLNLLGVPAIVVEDLTATAASSCDGATGDVDLTLRVGDEVILVDDPNLSIEIPGGEIVVNRQVPAAEGTGIEVTAVVVKLEGLADIEIGHAESAVHYCS</sequence>
<name>A0ABP4ZRV5_9MICO</name>
<evidence type="ECO:0000313" key="2">
    <source>
        <dbReference type="Proteomes" id="UP001501094"/>
    </source>
</evidence>
<dbReference type="NCBIfam" id="NF040603">
    <property type="entry name" value="choice_anch_P"/>
    <property type="match status" value="1"/>
</dbReference>
<organism evidence="1 2">
    <name type="scientific">Myceligenerans crystallogenes</name>
    <dbReference type="NCBI Taxonomy" id="316335"/>
    <lineage>
        <taxon>Bacteria</taxon>
        <taxon>Bacillati</taxon>
        <taxon>Actinomycetota</taxon>
        <taxon>Actinomycetes</taxon>
        <taxon>Micrococcales</taxon>
        <taxon>Promicromonosporaceae</taxon>
        <taxon>Myceligenerans</taxon>
    </lineage>
</organism>
<dbReference type="EMBL" id="BAAANL010000006">
    <property type="protein sequence ID" value="GAA1869517.1"/>
    <property type="molecule type" value="Genomic_DNA"/>
</dbReference>
<dbReference type="Proteomes" id="UP001501094">
    <property type="component" value="Unassembled WGS sequence"/>
</dbReference>
<keyword evidence="2" id="KW-1185">Reference proteome</keyword>
<proteinExistence type="predicted"/>
<comment type="caution">
    <text evidence="1">The sequence shown here is derived from an EMBL/GenBank/DDBJ whole genome shotgun (WGS) entry which is preliminary data.</text>
</comment>
<accession>A0ABP4ZRV5</accession>